<evidence type="ECO:0000313" key="3">
    <source>
        <dbReference type="Proteomes" id="UP001164743"/>
    </source>
</evidence>
<evidence type="ECO:0000256" key="1">
    <source>
        <dbReference type="SAM" id="MobiDB-lite"/>
    </source>
</evidence>
<gene>
    <name evidence="2" type="ORF">PtA15_5A650</name>
</gene>
<dbReference type="RefSeq" id="XP_053020631.1">
    <property type="nucleotide sequence ID" value="XM_053169434.1"/>
</dbReference>
<protein>
    <submittedName>
        <fullName evidence="2">Uncharacterized protein</fullName>
    </submittedName>
</protein>
<feature type="compositionally biased region" description="Basic residues" evidence="1">
    <location>
        <begin position="239"/>
        <end position="256"/>
    </location>
</feature>
<feature type="compositionally biased region" description="Low complexity" evidence="1">
    <location>
        <begin position="258"/>
        <end position="272"/>
    </location>
</feature>
<feature type="compositionally biased region" description="Low complexity" evidence="1">
    <location>
        <begin position="229"/>
        <end position="238"/>
    </location>
</feature>
<proteinExistence type="predicted"/>
<feature type="region of interest" description="Disordered" evidence="1">
    <location>
        <begin position="428"/>
        <end position="515"/>
    </location>
</feature>
<dbReference type="Proteomes" id="UP001164743">
    <property type="component" value="Chromosome 5A"/>
</dbReference>
<accession>A0ABY7CLT1</accession>
<name>A0ABY7CLT1_9BASI</name>
<feature type="compositionally biased region" description="Basic and acidic residues" evidence="1">
    <location>
        <begin position="1"/>
        <end position="17"/>
    </location>
</feature>
<sequence>MVQRKPTDSNRTTRSEAKPATNSDANSDSDSDSDLHSNGSESDSSSSDTQPDTNHSDQEQTFILHRHLDYSYHHPANQRPSNQPAGFDLFTAKTWTLDDDQLSQFNQPNDTDLVQIHCPVPIKEEPAKKLTLADVLPPHHPSSSSSVYNNLPTKTRLPKLSPSPFSGSSVSSLYYSAYSSFAPCYDSTSSTQTLDQARILFQSKQKIDFWSRRAHRYHDVLIEPPAADNLNSSTSSSNLKKKKSSAPASRGRKRQKTSSSSVAPSTPSSSPAKEPPPPPASPGKIRQEISATLLETSKLISNLQERQLDRLRLCQEVHLDPCLSTPPLYPRQNPAPNQLVNPEPSREEIAEAHQLVQRLSSVIARRPRPAAIRKSYKVLAIGAGADSACARAVYTGLLPPTNPVGIHESMLVSKPSPQLISVLEHTQRSNPSAASTPRIGAGLPIGSSPQYLPHSVPGPVSSRRDPSLANARIGPSGPPAMISTPDLLVNRPPLNGQAEQAGPLRPHLGAPPGQTDQQRHLHQLQVQKLLATSYASPVQHLMSSPAVAPPAVPTIATPSLKPVAASPLPGTLEPAVVQFILQCTTTVKFCPNDTP</sequence>
<dbReference type="GeneID" id="77810329"/>
<dbReference type="EMBL" id="CP110425">
    <property type="protein sequence ID" value="WAQ85076.1"/>
    <property type="molecule type" value="Genomic_DNA"/>
</dbReference>
<keyword evidence="3" id="KW-1185">Reference proteome</keyword>
<evidence type="ECO:0000313" key="2">
    <source>
        <dbReference type="EMBL" id="WAQ85076.1"/>
    </source>
</evidence>
<feature type="compositionally biased region" description="Low complexity" evidence="1">
    <location>
        <begin position="36"/>
        <end position="52"/>
    </location>
</feature>
<feature type="region of interest" description="Disordered" evidence="1">
    <location>
        <begin position="226"/>
        <end position="284"/>
    </location>
</feature>
<feature type="region of interest" description="Disordered" evidence="1">
    <location>
        <begin position="1"/>
        <end position="57"/>
    </location>
</feature>
<organism evidence="2 3">
    <name type="scientific">Puccinia triticina</name>
    <dbReference type="NCBI Taxonomy" id="208348"/>
    <lineage>
        <taxon>Eukaryota</taxon>
        <taxon>Fungi</taxon>
        <taxon>Dikarya</taxon>
        <taxon>Basidiomycota</taxon>
        <taxon>Pucciniomycotina</taxon>
        <taxon>Pucciniomycetes</taxon>
        <taxon>Pucciniales</taxon>
        <taxon>Pucciniaceae</taxon>
        <taxon>Puccinia</taxon>
    </lineage>
</organism>
<reference evidence="2" key="1">
    <citation type="submission" date="2022-10" db="EMBL/GenBank/DDBJ databases">
        <title>Puccinia triticina Genome sequencing and assembly.</title>
        <authorList>
            <person name="Li C."/>
        </authorList>
    </citation>
    <scope>NUCLEOTIDE SEQUENCE</scope>
    <source>
        <strain evidence="2">Pt15</strain>
    </source>
</reference>